<dbReference type="GO" id="GO:0007005">
    <property type="term" value="P:mitochondrion organization"/>
    <property type="evidence" value="ECO:0007669"/>
    <property type="project" value="EnsemblMetazoa"/>
</dbReference>
<feature type="region of interest" description="Disordered" evidence="16">
    <location>
        <begin position="993"/>
        <end position="1041"/>
    </location>
</feature>
<dbReference type="FunFam" id="2.60.40.1510:FF:000026">
    <property type="entry name" value="Integrin alpha pat-2"/>
    <property type="match status" value="1"/>
</dbReference>
<dbReference type="GO" id="GO:1901076">
    <property type="term" value="P:positive regulation of engulfment of apoptotic cell"/>
    <property type="evidence" value="ECO:0007669"/>
    <property type="project" value="EnsemblMetazoa"/>
</dbReference>
<feature type="compositionally biased region" description="Low complexity" evidence="16">
    <location>
        <begin position="932"/>
        <end position="956"/>
    </location>
</feature>
<dbReference type="GO" id="GO:0072327">
    <property type="term" value="P:vulval cell fate specification"/>
    <property type="evidence" value="ECO:0007669"/>
    <property type="project" value="EnsemblMetazoa"/>
</dbReference>
<feature type="chain" id="PRO_5001424512" description="Integrin alpha pat-2" evidence="15">
    <location>
        <begin position="27"/>
        <end position="1230"/>
    </location>
</feature>
<evidence type="ECO:0000256" key="1">
    <source>
        <dbReference type="ARBA" id="ARBA00004479"/>
    </source>
</evidence>
<evidence type="ECO:0000313" key="20">
    <source>
        <dbReference type="EMBL" id="EGT56746.1"/>
    </source>
</evidence>
<reference evidence="21" key="1">
    <citation type="submission" date="2011-07" db="EMBL/GenBank/DDBJ databases">
        <authorList>
            <consortium name="Caenorhabditis brenneri Sequencing and Analysis Consortium"/>
            <person name="Wilson R.K."/>
        </authorList>
    </citation>
    <scope>NUCLEOTIDE SEQUENCE [LARGE SCALE GENOMIC DNA]</scope>
    <source>
        <strain evidence="21">PB2801</strain>
    </source>
</reference>
<dbReference type="GO" id="GO:0060298">
    <property type="term" value="P:positive regulation of sarcomere organization"/>
    <property type="evidence" value="ECO:0007669"/>
    <property type="project" value="EnsemblMetazoa"/>
</dbReference>
<proteinExistence type="inferred from homology"/>
<evidence type="ECO:0000256" key="2">
    <source>
        <dbReference type="ARBA" id="ARBA00008054"/>
    </source>
</evidence>
<dbReference type="PRINTS" id="PR01185">
    <property type="entry name" value="INTEGRINA"/>
</dbReference>
<dbReference type="GO" id="GO:0033627">
    <property type="term" value="P:cell adhesion mediated by integrin"/>
    <property type="evidence" value="ECO:0007669"/>
    <property type="project" value="TreeGrafter"/>
</dbReference>
<feature type="compositionally biased region" description="Acidic residues" evidence="16">
    <location>
        <begin position="919"/>
        <end position="930"/>
    </location>
</feature>
<dbReference type="GO" id="GO:0098609">
    <property type="term" value="P:cell-cell adhesion"/>
    <property type="evidence" value="ECO:0007669"/>
    <property type="project" value="TreeGrafter"/>
</dbReference>
<dbReference type="InterPro" id="IPR013517">
    <property type="entry name" value="FG-GAP"/>
</dbReference>
<feature type="transmembrane region" description="Helical" evidence="15">
    <location>
        <begin position="1158"/>
        <end position="1180"/>
    </location>
</feature>
<dbReference type="Gene3D" id="2.60.40.1460">
    <property type="entry name" value="Integrin domains. Chain A, domain 2"/>
    <property type="match status" value="1"/>
</dbReference>
<dbReference type="AlphaFoldDB" id="G0NB63"/>
<dbReference type="GO" id="GO:0004888">
    <property type="term" value="F:transmembrane signaling receptor activity"/>
    <property type="evidence" value="ECO:0007669"/>
    <property type="project" value="EnsemblMetazoa"/>
</dbReference>
<dbReference type="GO" id="GO:0042059">
    <property type="term" value="P:negative regulation of epidermal growth factor receptor signaling pathway"/>
    <property type="evidence" value="ECO:0007669"/>
    <property type="project" value="EnsemblMetazoa"/>
</dbReference>
<sequence length="1230" mass="136638">MREGSFPRRYRLTGLLLLCLFSAVTTFNIDTKNVVLHHMANNYFGYSLDFYNEQKGMPVLVVGAPEAETTNPNLAGIRRPGAVYACSVNRPTCREVHVDKMKGNLKKLNGSHLVPIEDKAYQFFGATVKSNDKHDKLLMCAPKYKYFYSKFEVIEPVGTCFYAENGFEKTEEFSSCKQEPARHGRHRLGYGQCGFSGAIPGKKNQDRVFLGAPGVWYWQGAIFSQSTKNQTDRPNTEYGSKEYDHDMMGYATATGDFDGDGIDDIVAGVPRGNDLHGKLVLYTSKLKMMINLTDEVSTQHGQYCGGAVAVADVNKDGRDDIIMGCPFYTDYGSVKDAKTQERKPQYDVGKVIVMLQTAPGVFGKQIAVVGDDQWGRFGHSLAAAGDLNLDGYNDIIVGAPYAGKNKQGAVYVIHGSKDGVREKPTQKIEASQIGHGTARAFGFSVAGGVDVDGNGMPDIAVGAWKSGNAAVLLTKPVVTVTGQTEPESALINVEEKNCDVDGKLGKQACRHINTCFKYEGKGDTPNDLEFDLRFNLDDHSPEPRAYFLQKDVKSDRSIKVASGSKTRDHPSSIEQRVRLEKGRQKCFRHRFFASSTMKDKLSPIHWSVNYTYVESKSGKLRGDKLEPAIDTTVPLSFQNKINIANNCGKDDLCVPDLKVTAVADREKFLLGTQDNTMLINVTVQNGGEDSYETKLYFDVPQGFEYGGIESVGTDGSAPACSPTSDEPNSDGKWTFACDLGNPLPANKVVSSVVRVTASTDKPPLAPISINAHVNSSNDEEAHTIADNKVTFTIPVDFKNQLSLNGRSNPEQVDFSMTNKTRPDVFDDNEIGPVVSHLYQISNRGPSEIDAATLDIFWPSFSTEGGHLLYIITEPVVNPPNKGRCRVKQLQNVNPLNLRITNEHVPTEPPVAKTPNEYSREDDDESYEDETTTQHSTPQHHQQGTQHSSSTQHHQGQVHVYERDEDKIRQNTGNWQYVEDKKKKGDYEYIPDEQEYDGEDFEEDDDEDFDRAGSKRVKRSPVPKKKKKEGSRAGEPRSDKARFSDLREAVKLSKEAGGVVDYKGPLSRASVDCNGLRCTHIECDIYDLKEDEFVLVEIFSRLYTNTLVDERNPGGDISSLALARVTSTKYNLPHKPTLITAVSTNMNAIASEEGRDLPWWLYLLAILIGLAILILLILLLWRCGFFKRNRPPTEHAELRAEKNQASAHYADSQARYAPQDQYNQGRHGQML</sequence>
<dbReference type="PANTHER" id="PTHR23220">
    <property type="entry name" value="INTEGRIN ALPHA"/>
    <property type="match status" value="1"/>
</dbReference>
<keyword evidence="21" id="KW-1185">Reference proteome</keyword>
<dbReference type="GO" id="GO:0007160">
    <property type="term" value="P:cell-matrix adhesion"/>
    <property type="evidence" value="ECO:0007669"/>
    <property type="project" value="TreeGrafter"/>
</dbReference>
<dbReference type="PROSITE" id="PS00242">
    <property type="entry name" value="INTEGRIN_ALPHA"/>
    <property type="match status" value="1"/>
</dbReference>
<dbReference type="PANTHER" id="PTHR23220:SF133">
    <property type="entry name" value="INTEGRIN ALPHA-PS2"/>
    <property type="match status" value="1"/>
</dbReference>
<evidence type="ECO:0000256" key="5">
    <source>
        <dbReference type="ARBA" id="ARBA00022737"/>
    </source>
</evidence>
<dbReference type="Pfam" id="PF08441">
    <property type="entry name" value="Integrin_A_Ig_1"/>
    <property type="match status" value="1"/>
</dbReference>
<dbReference type="Gene3D" id="2.60.40.1530">
    <property type="entry name" value="ntegrin, alpha v. Chain A, domain 4"/>
    <property type="match status" value="1"/>
</dbReference>
<dbReference type="SUPFAM" id="SSF69179">
    <property type="entry name" value="Integrin domains"/>
    <property type="match status" value="3"/>
</dbReference>
<dbReference type="Gene3D" id="1.20.5.930">
    <property type="entry name" value="Bicelle-embedded integrin alpha(iib) transmembrane segment"/>
    <property type="match status" value="1"/>
</dbReference>
<dbReference type="Pfam" id="PF20805">
    <property type="entry name" value="Integrin_A_Ig_2"/>
    <property type="match status" value="1"/>
</dbReference>
<evidence type="ECO:0000256" key="13">
    <source>
        <dbReference type="ARBA" id="ARBA00076091"/>
    </source>
</evidence>
<dbReference type="InterPro" id="IPR018184">
    <property type="entry name" value="Integrin_alpha_C_CS"/>
</dbReference>
<dbReference type="Pfam" id="PF00357">
    <property type="entry name" value="Integrin_alpha"/>
    <property type="match status" value="1"/>
</dbReference>
<evidence type="ECO:0000313" key="21">
    <source>
        <dbReference type="Proteomes" id="UP000008068"/>
    </source>
</evidence>
<evidence type="ECO:0000259" key="17">
    <source>
        <dbReference type="Pfam" id="PF08441"/>
    </source>
</evidence>
<dbReference type="FunCoup" id="G0NB63">
    <property type="interactions" value="1339"/>
</dbReference>
<dbReference type="GO" id="GO:0005178">
    <property type="term" value="F:integrin binding"/>
    <property type="evidence" value="ECO:0007669"/>
    <property type="project" value="TreeGrafter"/>
</dbReference>
<dbReference type="InterPro" id="IPR048285">
    <property type="entry name" value="Integrin_alpha_Ig-like_2"/>
</dbReference>
<dbReference type="FunFam" id="2.130.10.130:FF:000019">
    <property type="entry name" value="Integrin alpha pat-2"/>
    <property type="match status" value="1"/>
</dbReference>
<evidence type="ECO:0000256" key="7">
    <source>
        <dbReference type="ARBA" id="ARBA00022989"/>
    </source>
</evidence>
<keyword evidence="11" id="KW-0325">Glycoprotein</keyword>
<dbReference type="InterPro" id="IPR028994">
    <property type="entry name" value="Integrin_alpha_N"/>
</dbReference>
<evidence type="ECO:0000256" key="9">
    <source>
        <dbReference type="ARBA" id="ARBA00023136"/>
    </source>
</evidence>
<feature type="compositionally biased region" description="Acidic residues" evidence="16">
    <location>
        <begin position="993"/>
        <end position="1008"/>
    </location>
</feature>
<dbReference type="InterPro" id="IPR013519">
    <property type="entry name" value="Int_alpha_beta-p"/>
</dbReference>
<dbReference type="GO" id="GO:0046716">
    <property type="term" value="P:muscle cell cellular homeostasis"/>
    <property type="evidence" value="ECO:0007669"/>
    <property type="project" value="EnsemblMetazoa"/>
</dbReference>
<name>G0NB63_CAEBE</name>
<feature type="repeat" description="FG-GAP" evidence="14">
    <location>
        <begin position="235"/>
        <end position="291"/>
    </location>
</feature>
<keyword evidence="3 15" id="KW-0812">Transmembrane</keyword>
<dbReference type="InterPro" id="IPR048286">
    <property type="entry name" value="Integrin_alpha_Ig-like_3"/>
</dbReference>
<dbReference type="GO" id="GO:0009897">
    <property type="term" value="C:external side of plasma membrane"/>
    <property type="evidence" value="ECO:0007669"/>
    <property type="project" value="TreeGrafter"/>
</dbReference>
<evidence type="ECO:0000259" key="18">
    <source>
        <dbReference type="Pfam" id="PF20805"/>
    </source>
</evidence>
<feature type="domain" description="Integrin alpha second immunoglobulin-like" evidence="18">
    <location>
        <begin position="647"/>
        <end position="795"/>
    </location>
</feature>
<dbReference type="InterPro" id="IPR013649">
    <property type="entry name" value="Integrin_alpha_Ig-like_1"/>
</dbReference>
<feature type="region of interest" description="Disordered" evidence="16">
    <location>
        <begin position="897"/>
        <end position="972"/>
    </location>
</feature>
<evidence type="ECO:0000256" key="14">
    <source>
        <dbReference type="PROSITE-ProRule" id="PRU00803"/>
    </source>
</evidence>
<accession>G0NB63</accession>
<feature type="repeat" description="FG-GAP" evidence="14">
    <location>
        <begin position="363"/>
        <end position="422"/>
    </location>
</feature>
<dbReference type="InParanoid" id="G0NB63"/>
<feature type="compositionally biased region" description="Basic residues" evidence="16">
    <location>
        <begin position="1013"/>
        <end position="1028"/>
    </location>
</feature>
<evidence type="ECO:0000256" key="11">
    <source>
        <dbReference type="ARBA" id="ARBA00023180"/>
    </source>
</evidence>
<evidence type="ECO:0000256" key="16">
    <source>
        <dbReference type="SAM" id="MobiDB-lite"/>
    </source>
</evidence>
<dbReference type="SUPFAM" id="SSF69318">
    <property type="entry name" value="Integrin alpha N-terminal domain"/>
    <property type="match status" value="1"/>
</dbReference>
<organism evidence="21">
    <name type="scientific">Caenorhabditis brenneri</name>
    <name type="common">Nematode worm</name>
    <dbReference type="NCBI Taxonomy" id="135651"/>
    <lineage>
        <taxon>Eukaryota</taxon>
        <taxon>Metazoa</taxon>
        <taxon>Ecdysozoa</taxon>
        <taxon>Nematoda</taxon>
        <taxon>Chromadorea</taxon>
        <taxon>Rhabditida</taxon>
        <taxon>Rhabditina</taxon>
        <taxon>Rhabditomorpha</taxon>
        <taxon>Rhabditoidea</taxon>
        <taxon>Rhabditidae</taxon>
        <taxon>Peloderinae</taxon>
        <taxon>Caenorhabditis</taxon>
    </lineage>
</organism>
<evidence type="ECO:0000256" key="6">
    <source>
        <dbReference type="ARBA" id="ARBA00022889"/>
    </source>
</evidence>
<keyword evidence="6 15" id="KW-0130">Cell adhesion</keyword>
<dbReference type="eggNOG" id="KOG3637">
    <property type="taxonomic scope" value="Eukaryota"/>
</dbReference>
<evidence type="ECO:0000256" key="3">
    <source>
        <dbReference type="ARBA" id="ARBA00022692"/>
    </source>
</evidence>
<comment type="subcellular location">
    <subcellularLocation>
        <location evidence="1 15">Membrane</location>
        <topology evidence="1 15">Single-pass type I membrane protein</topology>
    </subcellularLocation>
</comment>
<evidence type="ECO:0000256" key="10">
    <source>
        <dbReference type="ARBA" id="ARBA00023170"/>
    </source>
</evidence>
<evidence type="ECO:0000256" key="4">
    <source>
        <dbReference type="ARBA" id="ARBA00022729"/>
    </source>
</evidence>
<feature type="repeat" description="FG-GAP" evidence="14">
    <location>
        <begin position="28"/>
        <end position="95"/>
    </location>
</feature>
<feature type="compositionally biased region" description="Basic and acidic residues" evidence="16">
    <location>
        <begin position="959"/>
        <end position="968"/>
    </location>
</feature>
<evidence type="ECO:0000259" key="19">
    <source>
        <dbReference type="Pfam" id="PF20806"/>
    </source>
</evidence>
<dbReference type="GO" id="GO:1903354">
    <property type="term" value="P:regulation of distal tip cell migration"/>
    <property type="evidence" value="ECO:0007669"/>
    <property type="project" value="EnsemblMetazoa"/>
</dbReference>
<evidence type="ECO:0000256" key="15">
    <source>
        <dbReference type="RuleBase" id="RU003762"/>
    </source>
</evidence>
<dbReference type="InterPro" id="IPR032695">
    <property type="entry name" value="Integrin_dom_sf"/>
</dbReference>
<feature type="signal peptide" evidence="15">
    <location>
        <begin position="1"/>
        <end position="26"/>
    </location>
</feature>
<dbReference type="HOGENOM" id="CLU_004111_4_2_1"/>
<keyword evidence="10 15" id="KW-0675">Receptor</keyword>
<dbReference type="Gene3D" id="2.60.40.1510">
    <property type="entry name" value="ntegrin, alpha v. Chain A, domain 3"/>
    <property type="match status" value="1"/>
</dbReference>
<keyword evidence="5" id="KW-0677">Repeat</keyword>
<dbReference type="GO" id="GO:0040028">
    <property type="term" value="P:regulation of vulval development"/>
    <property type="evidence" value="ECO:0007669"/>
    <property type="project" value="EnsemblMetazoa"/>
</dbReference>
<dbReference type="Gene3D" id="2.130.10.130">
    <property type="entry name" value="Integrin alpha, N-terminal"/>
    <property type="match status" value="1"/>
</dbReference>
<dbReference type="GO" id="GO:0040017">
    <property type="term" value="P:positive regulation of locomotion"/>
    <property type="evidence" value="ECO:0007669"/>
    <property type="project" value="EnsemblMetazoa"/>
</dbReference>
<evidence type="ECO:0000256" key="8">
    <source>
        <dbReference type="ARBA" id="ARBA00023037"/>
    </source>
</evidence>
<feature type="domain" description="Integrin alpha first immunoglubulin-like" evidence="17">
    <location>
        <begin position="474"/>
        <end position="645"/>
    </location>
</feature>
<feature type="repeat" description="FG-GAP" evidence="14">
    <location>
        <begin position="426"/>
        <end position="489"/>
    </location>
</feature>
<dbReference type="EMBL" id="GL379856">
    <property type="protein sequence ID" value="EGT56746.1"/>
    <property type="molecule type" value="Genomic_DNA"/>
</dbReference>
<dbReference type="OrthoDB" id="5317514at2759"/>
<keyword evidence="4 15" id="KW-0732">Signal</keyword>
<dbReference type="Proteomes" id="UP000008068">
    <property type="component" value="Unassembled WGS sequence"/>
</dbReference>
<feature type="compositionally biased region" description="Basic and acidic residues" evidence="16">
    <location>
        <begin position="1029"/>
        <end position="1041"/>
    </location>
</feature>
<evidence type="ECO:0000256" key="12">
    <source>
        <dbReference type="ARBA" id="ARBA00072309"/>
    </source>
</evidence>
<feature type="domain" description="Integrin alpha third immunoglobulin-like" evidence="19">
    <location>
        <begin position="801"/>
        <end position="1146"/>
    </location>
</feature>
<dbReference type="GO" id="GO:0007229">
    <property type="term" value="P:integrin-mediated signaling pathway"/>
    <property type="evidence" value="ECO:0007669"/>
    <property type="project" value="UniProtKB-KW"/>
</dbReference>
<comment type="similarity">
    <text evidence="2 15">Belongs to the integrin alpha chain family.</text>
</comment>
<dbReference type="GO" id="GO:0031430">
    <property type="term" value="C:M band"/>
    <property type="evidence" value="ECO:0007669"/>
    <property type="project" value="EnsemblMetazoa"/>
</dbReference>
<dbReference type="GO" id="GO:0055120">
    <property type="term" value="C:striated muscle dense body"/>
    <property type="evidence" value="ECO:0007669"/>
    <property type="project" value="EnsemblMetazoa"/>
</dbReference>
<dbReference type="Pfam" id="PF01839">
    <property type="entry name" value="FG-GAP"/>
    <property type="match status" value="3"/>
</dbReference>
<dbReference type="InterPro" id="IPR000413">
    <property type="entry name" value="Integrin_alpha"/>
</dbReference>
<keyword evidence="8 15" id="KW-0401">Integrin</keyword>
<keyword evidence="7 15" id="KW-1133">Transmembrane helix</keyword>
<dbReference type="Pfam" id="PF20806">
    <property type="entry name" value="Integrin_A_Ig_3"/>
    <property type="match status" value="1"/>
</dbReference>
<dbReference type="PROSITE" id="PS51470">
    <property type="entry name" value="FG_GAP"/>
    <property type="match status" value="4"/>
</dbReference>
<dbReference type="STRING" id="135651.G0NB63"/>
<gene>
    <name evidence="20" type="ORF">CAEBREN_28443</name>
</gene>
<dbReference type="GO" id="GO:0008305">
    <property type="term" value="C:integrin complex"/>
    <property type="evidence" value="ECO:0007669"/>
    <property type="project" value="InterPro"/>
</dbReference>
<protein>
    <recommendedName>
        <fullName evidence="12">Integrin alpha pat-2</fullName>
    </recommendedName>
    <alternativeName>
        <fullName evidence="13">Paralyzed arrest at two-fold protein 2</fullName>
    </alternativeName>
</protein>
<keyword evidence="9 15" id="KW-0472">Membrane</keyword>
<dbReference type="SMART" id="SM00191">
    <property type="entry name" value="Int_alpha"/>
    <property type="match status" value="5"/>
</dbReference>